<protein>
    <submittedName>
        <fullName evidence="1">Uncharacterized protein</fullName>
    </submittedName>
</protein>
<proteinExistence type="predicted"/>
<keyword evidence="2" id="KW-1185">Reference proteome</keyword>
<reference evidence="1 2" key="1">
    <citation type="journal article" date="2022" name="Nat. Plants">
        <title>Genomes of leafy and leafless Platanthera orchids illuminate the evolution of mycoheterotrophy.</title>
        <authorList>
            <person name="Li M.H."/>
            <person name="Liu K.W."/>
            <person name="Li Z."/>
            <person name="Lu H.C."/>
            <person name="Ye Q.L."/>
            <person name="Zhang D."/>
            <person name="Wang J.Y."/>
            <person name="Li Y.F."/>
            <person name="Zhong Z.M."/>
            <person name="Liu X."/>
            <person name="Yu X."/>
            <person name="Liu D.K."/>
            <person name="Tu X.D."/>
            <person name="Liu B."/>
            <person name="Hao Y."/>
            <person name="Liao X.Y."/>
            <person name="Jiang Y.T."/>
            <person name="Sun W.H."/>
            <person name="Chen J."/>
            <person name="Chen Y.Q."/>
            <person name="Ai Y."/>
            <person name="Zhai J.W."/>
            <person name="Wu S.S."/>
            <person name="Zhou Z."/>
            <person name="Hsiao Y.Y."/>
            <person name="Wu W.L."/>
            <person name="Chen Y.Y."/>
            <person name="Lin Y.F."/>
            <person name="Hsu J.L."/>
            <person name="Li C.Y."/>
            <person name="Wang Z.W."/>
            <person name="Zhao X."/>
            <person name="Zhong W.Y."/>
            <person name="Ma X.K."/>
            <person name="Ma L."/>
            <person name="Huang J."/>
            <person name="Chen G.Z."/>
            <person name="Huang M.Z."/>
            <person name="Huang L."/>
            <person name="Peng D.H."/>
            <person name="Luo Y.B."/>
            <person name="Zou S.Q."/>
            <person name="Chen S.P."/>
            <person name="Lan S."/>
            <person name="Tsai W.C."/>
            <person name="Van de Peer Y."/>
            <person name="Liu Z.J."/>
        </authorList>
    </citation>
    <scope>NUCLEOTIDE SEQUENCE [LARGE SCALE GENOMIC DNA]</scope>
    <source>
        <strain evidence="1">Lor288</strain>
    </source>
</reference>
<accession>A0ABR2MLR3</accession>
<comment type="caution">
    <text evidence="1">The sequence shown here is derived from an EMBL/GenBank/DDBJ whole genome shotgun (WGS) entry which is preliminary data.</text>
</comment>
<dbReference type="EMBL" id="JBBWWR010000006">
    <property type="protein sequence ID" value="KAK8964644.1"/>
    <property type="molecule type" value="Genomic_DNA"/>
</dbReference>
<name>A0ABR2MLR3_9ASPA</name>
<evidence type="ECO:0000313" key="1">
    <source>
        <dbReference type="EMBL" id="KAK8964644.1"/>
    </source>
</evidence>
<dbReference type="Proteomes" id="UP001412067">
    <property type="component" value="Unassembled WGS sequence"/>
</dbReference>
<gene>
    <name evidence="1" type="ORF">KSP40_PGU018166</name>
</gene>
<sequence length="59" mass="6654">MGPKSMPMDEFMSHGLPLLDRDVGERIEVAASKGNVLRYVCVVEGSRYFSVYIYVNDPN</sequence>
<organism evidence="1 2">
    <name type="scientific">Platanthera guangdongensis</name>
    <dbReference type="NCBI Taxonomy" id="2320717"/>
    <lineage>
        <taxon>Eukaryota</taxon>
        <taxon>Viridiplantae</taxon>
        <taxon>Streptophyta</taxon>
        <taxon>Embryophyta</taxon>
        <taxon>Tracheophyta</taxon>
        <taxon>Spermatophyta</taxon>
        <taxon>Magnoliopsida</taxon>
        <taxon>Liliopsida</taxon>
        <taxon>Asparagales</taxon>
        <taxon>Orchidaceae</taxon>
        <taxon>Orchidoideae</taxon>
        <taxon>Orchideae</taxon>
        <taxon>Orchidinae</taxon>
        <taxon>Platanthera</taxon>
    </lineage>
</organism>
<evidence type="ECO:0000313" key="2">
    <source>
        <dbReference type="Proteomes" id="UP001412067"/>
    </source>
</evidence>